<proteinExistence type="predicted"/>
<organism evidence="2 3">
    <name type="scientific">Scleropages formosus</name>
    <name type="common">Asian bonytongue</name>
    <name type="synonym">Osteoglossum formosum</name>
    <dbReference type="NCBI Taxonomy" id="113540"/>
    <lineage>
        <taxon>Eukaryota</taxon>
        <taxon>Metazoa</taxon>
        <taxon>Chordata</taxon>
        <taxon>Craniata</taxon>
        <taxon>Vertebrata</taxon>
        <taxon>Euteleostomi</taxon>
        <taxon>Actinopterygii</taxon>
        <taxon>Neopterygii</taxon>
        <taxon>Teleostei</taxon>
        <taxon>Osteoglossocephala</taxon>
        <taxon>Osteoglossomorpha</taxon>
        <taxon>Osteoglossiformes</taxon>
        <taxon>Osteoglossidae</taxon>
        <taxon>Scleropages</taxon>
    </lineage>
</organism>
<accession>A0A0P7TY56</accession>
<evidence type="ECO:0000313" key="2">
    <source>
        <dbReference type="EMBL" id="KPP66402.1"/>
    </source>
</evidence>
<dbReference type="Proteomes" id="UP000034805">
    <property type="component" value="Unassembled WGS sequence"/>
</dbReference>
<sequence length="194" mass="21279">MALDLRFRNPSARCFSQAEPKLRLNEGPCARVLLSQRNSTVVTPASASHKLSINEAKREFHPWLPPLSPFLRAGCRVGWVWACWAVSPPRLDYFSGSAASPGAEASAGAREQHQDQLTLNSPAPRGTTIPPASARYKLAHLSTAEPPSITAAVTVLLYLPFSALHQPAEKNAYNYKFDTTELNEICLIWLTGIQ</sequence>
<gene>
    <name evidence="2" type="ORF">Z043_115099</name>
</gene>
<dbReference type="AlphaFoldDB" id="A0A0P7TY56"/>
<evidence type="ECO:0000256" key="1">
    <source>
        <dbReference type="SAM" id="MobiDB-lite"/>
    </source>
</evidence>
<reference evidence="2 3" key="1">
    <citation type="submission" date="2015-08" db="EMBL/GenBank/DDBJ databases">
        <title>The genome of the Asian arowana (Scleropages formosus).</title>
        <authorList>
            <person name="Tan M.H."/>
            <person name="Gan H.M."/>
            <person name="Croft L.J."/>
            <person name="Austin C.M."/>
        </authorList>
    </citation>
    <scope>NUCLEOTIDE SEQUENCE [LARGE SCALE GENOMIC DNA]</scope>
    <source>
        <strain evidence="2">Aro1</strain>
    </source>
</reference>
<feature type="region of interest" description="Disordered" evidence="1">
    <location>
        <begin position="104"/>
        <end position="126"/>
    </location>
</feature>
<evidence type="ECO:0000313" key="3">
    <source>
        <dbReference type="Proteomes" id="UP000034805"/>
    </source>
</evidence>
<protein>
    <submittedName>
        <fullName evidence="2">Uncharacterized protein</fullName>
    </submittedName>
</protein>
<comment type="caution">
    <text evidence="2">The sequence shown here is derived from an EMBL/GenBank/DDBJ whole genome shotgun (WGS) entry which is preliminary data.</text>
</comment>
<name>A0A0P7TY56_SCLFO</name>
<dbReference type="EMBL" id="JARO02005670">
    <property type="protein sequence ID" value="KPP66402.1"/>
    <property type="molecule type" value="Genomic_DNA"/>
</dbReference>